<protein>
    <submittedName>
        <fullName evidence="2">Uncharacterized protein</fullName>
    </submittedName>
</protein>
<feature type="region of interest" description="Disordered" evidence="1">
    <location>
        <begin position="1"/>
        <end position="30"/>
    </location>
</feature>
<proteinExistence type="predicted"/>
<reference evidence="2 3" key="1">
    <citation type="journal article" date="2024" name="Nat. Commun.">
        <title>Phylogenomics reveals the evolutionary origins of lichenization in chlorophyte algae.</title>
        <authorList>
            <person name="Puginier C."/>
            <person name="Libourel C."/>
            <person name="Otte J."/>
            <person name="Skaloud P."/>
            <person name="Haon M."/>
            <person name="Grisel S."/>
            <person name="Petersen M."/>
            <person name="Berrin J.G."/>
            <person name="Delaux P.M."/>
            <person name="Dal Grande F."/>
            <person name="Keller J."/>
        </authorList>
    </citation>
    <scope>NUCLEOTIDE SEQUENCE [LARGE SCALE GENOMIC DNA]</scope>
    <source>
        <strain evidence="2 3">SAG 2523</strain>
    </source>
</reference>
<dbReference type="Proteomes" id="UP001485043">
    <property type="component" value="Unassembled WGS sequence"/>
</dbReference>
<dbReference type="EMBL" id="JALJOV010000216">
    <property type="protein sequence ID" value="KAK9865795.1"/>
    <property type="molecule type" value="Genomic_DNA"/>
</dbReference>
<accession>A0AAW1T8B3</accession>
<evidence type="ECO:0000313" key="2">
    <source>
        <dbReference type="EMBL" id="KAK9865795.1"/>
    </source>
</evidence>
<organism evidence="2 3">
    <name type="scientific">Apatococcus fuscideae</name>
    <dbReference type="NCBI Taxonomy" id="2026836"/>
    <lineage>
        <taxon>Eukaryota</taxon>
        <taxon>Viridiplantae</taxon>
        <taxon>Chlorophyta</taxon>
        <taxon>core chlorophytes</taxon>
        <taxon>Trebouxiophyceae</taxon>
        <taxon>Chlorellales</taxon>
        <taxon>Chlorellaceae</taxon>
        <taxon>Apatococcus</taxon>
    </lineage>
</organism>
<name>A0AAW1T8B3_9CHLO</name>
<sequence length="87" mass="9653">MRRENAAPSRSAGVRKNHSPGPDNFSRNLPVDLTITIEHLTKESYERKKAEVKQLHQASLKDVSTTLLAELSTAHEATEPFEATKAV</sequence>
<dbReference type="AlphaFoldDB" id="A0AAW1T8B3"/>
<keyword evidence="3" id="KW-1185">Reference proteome</keyword>
<gene>
    <name evidence="2" type="ORF">WJX84_001270</name>
</gene>
<comment type="caution">
    <text evidence="2">The sequence shown here is derived from an EMBL/GenBank/DDBJ whole genome shotgun (WGS) entry which is preliminary data.</text>
</comment>
<evidence type="ECO:0000313" key="3">
    <source>
        <dbReference type="Proteomes" id="UP001485043"/>
    </source>
</evidence>
<evidence type="ECO:0000256" key="1">
    <source>
        <dbReference type="SAM" id="MobiDB-lite"/>
    </source>
</evidence>